<sequence>MEDITHRSRDRHSKMEVWSLALLSQNQKSLSNTRCTHVMEKHSKFVQTRSQGFVPSKEIPLIGINDFRTSFGRYALNKEIGSFVSLPVTEFLRG</sequence>
<organism evidence="1 2">
    <name type="scientific">Vespula pensylvanica</name>
    <name type="common">Western yellow jacket</name>
    <name type="synonym">Wasp</name>
    <dbReference type="NCBI Taxonomy" id="30213"/>
    <lineage>
        <taxon>Eukaryota</taxon>
        <taxon>Metazoa</taxon>
        <taxon>Ecdysozoa</taxon>
        <taxon>Arthropoda</taxon>
        <taxon>Hexapoda</taxon>
        <taxon>Insecta</taxon>
        <taxon>Pterygota</taxon>
        <taxon>Neoptera</taxon>
        <taxon>Endopterygota</taxon>
        <taxon>Hymenoptera</taxon>
        <taxon>Apocrita</taxon>
        <taxon>Aculeata</taxon>
        <taxon>Vespoidea</taxon>
        <taxon>Vespidae</taxon>
        <taxon>Vespinae</taxon>
        <taxon>Vespula</taxon>
    </lineage>
</organism>
<accession>A0A834P7A0</accession>
<dbReference type="AlphaFoldDB" id="A0A834P7A0"/>
<gene>
    <name evidence="1" type="ORF">H0235_004348</name>
</gene>
<dbReference type="Proteomes" id="UP000600918">
    <property type="component" value="Unassembled WGS sequence"/>
</dbReference>
<name>A0A834P7A0_VESPE</name>
<dbReference type="EMBL" id="JACSDY010000003">
    <property type="protein sequence ID" value="KAF7431424.1"/>
    <property type="molecule type" value="Genomic_DNA"/>
</dbReference>
<evidence type="ECO:0000313" key="2">
    <source>
        <dbReference type="Proteomes" id="UP000600918"/>
    </source>
</evidence>
<protein>
    <submittedName>
        <fullName evidence="1">Uncharacterized protein</fullName>
    </submittedName>
</protein>
<comment type="caution">
    <text evidence="1">The sequence shown here is derived from an EMBL/GenBank/DDBJ whole genome shotgun (WGS) entry which is preliminary data.</text>
</comment>
<reference evidence="1" key="1">
    <citation type="journal article" date="2020" name="G3 (Bethesda)">
        <title>High-Quality Assemblies for Three Invasive Social Wasps from the &lt;i&gt;Vespula&lt;/i&gt; Genus.</title>
        <authorList>
            <person name="Harrop T.W.R."/>
            <person name="Guhlin J."/>
            <person name="McLaughlin G.M."/>
            <person name="Permina E."/>
            <person name="Stockwell P."/>
            <person name="Gilligan J."/>
            <person name="Le Lec M.F."/>
            <person name="Gruber M.A.M."/>
            <person name="Quinn O."/>
            <person name="Lovegrove M."/>
            <person name="Duncan E.J."/>
            <person name="Remnant E.J."/>
            <person name="Van Eeckhoven J."/>
            <person name="Graham B."/>
            <person name="Knapp R.A."/>
            <person name="Langford K.W."/>
            <person name="Kronenberg Z."/>
            <person name="Press M.O."/>
            <person name="Eacker S.M."/>
            <person name="Wilson-Rankin E.E."/>
            <person name="Purcell J."/>
            <person name="Lester P.J."/>
            <person name="Dearden P.K."/>
        </authorList>
    </citation>
    <scope>NUCLEOTIDE SEQUENCE</scope>
    <source>
        <strain evidence="1">Volc-1</strain>
    </source>
</reference>
<keyword evidence="2" id="KW-1185">Reference proteome</keyword>
<proteinExistence type="predicted"/>
<evidence type="ECO:0000313" key="1">
    <source>
        <dbReference type="EMBL" id="KAF7431424.1"/>
    </source>
</evidence>